<organism evidence="1 2">
    <name type="scientific">Caerostris darwini</name>
    <dbReference type="NCBI Taxonomy" id="1538125"/>
    <lineage>
        <taxon>Eukaryota</taxon>
        <taxon>Metazoa</taxon>
        <taxon>Ecdysozoa</taxon>
        <taxon>Arthropoda</taxon>
        <taxon>Chelicerata</taxon>
        <taxon>Arachnida</taxon>
        <taxon>Araneae</taxon>
        <taxon>Araneomorphae</taxon>
        <taxon>Entelegynae</taxon>
        <taxon>Araneoidea</taxon>
        <taxon>Araneidae</taxon>
        <taxon>Caerostris</taxon>
    </lineage>
</organism>
<dbReference type="Proteomes" id="UP001054837">
    <property type="component" value="Unassembled WGS sequence"/>
</dbReference>
<evidence type="ECO:0000313" key="2">
    <source>
        <dbReference type="Proteomes" id="UP001054837"/>
    </source>
</evidence>
<comment type="caution">
    <text evidence="1">The sequence shown here is derived from an EMBL/GenBank/DDBJ whole genome shotgun (WGS) entry which is preliminary data.</text>
</comment>
<name>A0AAV4R6W4_9ARAC</name>
<dbReference type="AlphaFoldDB" id="A0AAV4R6W4"/>
<protein>
    <submittedName>
        <fullName evidence="1">Uncharacterized protein</fullName>
    </submittedName>
</protein>
<gene>
    <name evidence="1" type="ORF">CDAR_309401</name>
</gene>
<sequence>MEKPKRNSLKEARNEYFTKNFWERNCSGSSISDVFTSLSQDKPFYIPLNIFQLQKVDPKTRSSKLKLNISSFKTCLSEEALCPKSSEAFGETMPE</sequence>
<proteinExistence type="predicted"/>
<keyword evidence="2" id="KW-1185">Reference proteome</keyword>
<accession>A0AAV4R6W4</accession>
<reference evidence="1 2" key="1">
    <citation type="submission" date="2021-06" db="EMBL/GenBank/DDBJ databases">
        <title>Caerostris darwini draft genome.</title>
        <authorList>
            <person name="Kono N."/>
            <person name="Arakawa K."/>
        </authorList>
    </citation>
    <scope>NUCLEOTIDE SEQUENCE [LARGE SCALE GENOMIC DNA]</scope>
</reference>
<evidence type="ECO:0000313" key="1">
    <source>
        <dbReference type="EMBL" id="GIY15942.1"/>
    </source>
</evidence>
<dbReference type="EMBL" id="BPLQ01005613">
    <property type="protein sequence ID" value="GIY15942.1"/>
    <property type="molecule type" value="Genomic_DNA"/>
</dbReference>